<accession>A0A7Y9FCE8</accession>
<dbReference type="InterPro" id="IPR016039">
    <property type="entry name" value="Thiolase-like"/>
</dbReference>
<dbReference type="GO" id="GO:0016746">
    <property type="term" value="F:acyltransferase activity"/>
    <property type="evidence" value="ECO:0007669"/>
    <property type="project" value="UniProtKB-KW"/>
</dbReference>
<evidence type="ECO:0000313" key="3">
    <source>
        <dbReference type="Proteomes" id="UP000577956"/>
    </source>
</evidence>
<keyword evidence="4" id="KW-1185">Reference proteome</keyword>
<reference evidence="2 3" key="1">
    <citation type="submission" date="2020-07" db="EMBL/GenBank/DDBJ databases">
        <title>Sequencing the genomes of 1000 actinobacteria strains.</title>
        <authorList>
            <person name="Klenk H.-P."/>
        </authorList>
    </citation>
    <scope>NUCLEOTIDE SEQUENCE [LARGE SCALE GENOMIC DNA]</scope>
    <source>
        <strain evidence="2 3">DSM 24482</strain>
    </source>
</reference>
<dbReference type="EMBL" id="BONN01000002">
    <property type="protein sequence ID" value="GIG31826.1"/>
    <property type="molecule type" value="Genomic_DNA"/>
</dbReference>
<organism evidence="2 3">
    <name type="scientific">Cellulomonas oligotrophica</name>
    <dbReference type="NCBI Taxonomy" id="931536"/>
    <lineage>
        <taxon>Bacteria</taxon>
        <taxon>Bacillati</taxon>
        <taxon>Actinomycetota</taxon>
        <taxon>Actinomycetes</taxon>
        <taxon>Micrococcales</taxon>
        <taxon>Cellulomonadaceae</taxon>
        <taxon>Cellulomonas</taxon>
    </lineage>
</organism>
<protein>
    <submittedName>
        <fullName evidence="2">3-oxoacyl-[acyl-carrier-protein] synthase III</fullName>
    </submittedName>
</protein>
<dbReference type="PANTHER" id="PTHR34069">
    <property type="entry name" value="3-OXOACYL-[ACYL-CARRIER-PROTEIN] SYNTHASE 3"/>
    <property type="match status" value="1"/>
</dbReference>
<dbReference type="Gene3D" id="3.40.47.10">
    <property type="match status" value="1"/>
</dbReference>
<dbReference type="RefSeq" id="WP_140458940.1">
    <property type="nucleotide sequence ID" value="NZ_BAABFI010000003.1"/>
</dbReference>
<evidence type="ECO:0000313" key="1">
    <source>
        <dbReference type="EMBL" id="GIG31826.1"/>
    </source>
</evidence>
<evidence type="ECO:0000313" key="4">
    <source>
        <dbReference type="Proteomes" id="UP000618382"/>
    </source>
</evidence>
<dbReference type="AlphaFoldDB" id="A0A7Y9FCE8"/>
<gene>
    <name evidence="2" type="ORF">BKA21_000308</name>
    <name evidence="1" type="ORF">Col01nite_09850</name>
</gene>
<dbReference type="SUPFAM" id="SSF53901">
    <property type="entry name" value="Thiolase-like"/>
    <property type="match status" value="1"/>
</dbReference>
<proteinExistence type="predicted"/>
<reference evidence="1 4" key="2">
    <citation type="submission" date="2021-01" db="EMBL/GenBank/DDBJ databases">
        <title>Whole genome shotgun sequence of Cellulomonas oligotrophica NBRC 109435.</title>
        <authorList>
            <person name="Komaki H."/>
            <person name="Tamura T."/>
        </authorList>
    </citation>
    <scope>NUCLEOTIDE SEQUENCE [LARGE SCALE GENOMIC DNA]</scope>
    <source>
        <strain evidence="1 4">NBRC 109435</strain>
    </source>
</reference>
<dbReference type="GO" id="GO:0044550">
    <property type="term" value="P:secondary metabolite biosynthetic process"/>
    <property type="evidence" value="ECO:0007669"/>
    <property type="project" value="TreeGrafter"/>
</dbReference>
<dbReference type="PANTHER" id="PTHR34069:SF2">
    <property type="entry name" value="BETA-KETOACYL-[ACYL-CARRIER-PROTEIN] SYNTHASE III"/>
    <property type="match status" value="1"/>
</dbReference>
<sequence length="99" mass="10573">MPSSDRHAVLTGWGAHAPAHVVTNADLERLLDTTDEWISTRTGVCERRWADPTTSTGDMAVRAGRAALTRADVAVVHARGTLTARVRTVLDAVDGRLAA</sequence>
<dbReference type="Proteomes" id="UP000618382">
    <property type="component" value="Unassembled WGS sequence"/>
</dbReference>
<dbReference type="Proteomes" id="UP000577956">
    <property type="component" value="Unassembled WGS sequence"/>
</dbReference>
<comment type="caution">
    <text evidence="2">The sequence shown here is derived from an EMBL/GenBank/DDBJ whole genome shotgun (WGS) entry which is preliminary data.</text>
</comment>
<evidence type="ECO:0000313" key="2">
    <source>
        <dbReference type="EMBL" id="NYD84759.1"/>
    </source>
</evidence>
<name>A0A7Y9FCE8_9CELL</name>
<dbReference type="EMBL" id="JACCBK010000001">
    <property type="protein sequence ID" value="NYD84759.1"/>
    <property type="molecule type" value="Genomic_DNA"/>
</dbReference>